<keyword evidence="5" id="KW-1185">Reference proteome</keyword>
<name>A0A021VSW8_9CELL</name>
<dbReference type="InterPro" id="IPR013830">
    <property type="entry name" value="SGNH_hydro"/>
</dbReference>
<feature type="domain" description="SGNH hydrolase-type esterase" evidence="3">
    <location>
        <begin position="59"/>
        <end position="227"/>
    </location>
</feature>
<evidence type="ECO:0000256" key="1">
    <source>
        <dbReference type="SAM" id="MobiDB-lite"/>
    </source>
</evidence>
<dbReference type="Gene3D" id="3.40.50.1110">
    <property type="entry name" value="SGNH hydrolase"/>
    <property type="match status" value="1"/>
</dbReference>
<dbReference type="AlphaFoldDB" id="A0A021VSW8"/>
<dbReference type="Proteomes" id="UP000019753">
    <property type="component" value="Unassembled WGS sequence"/>
</dbReference>
<organism evidence="4 5">
    <name type="scientific">Actinotalea ferrariae CF5-4</name>
    <dbReference type="NCBI Taxonomy" id="948458"/>
    <lineage>
        <taxon>Bacteria</taxon>
        <taxon>Bacillati</taxon>
        <taxon>Actinomycetota</taxon>
        <taxon>Actinomycetes</taxon>
        <taxon>Micrococcales</taxon>
        <taxon>Cellulomonadaceae</taxon>
        <taxon>Actinotalea</taxon>
    </lineage>
</organism>
<keyword evidence="2" id="KW-0732">Signal</keyword>
<evidence type="ECO:0000313" key="4">
    <source>
        <dbReference type="EMBL" id="EYR64251.1"/>
    </source>
</evidence>
<dbReference type="SUPFAM" id="SSF52266">
    <property type="entry name" value="SGNH hydrolase"/>
    <property type="match status" value="1"/>
</dbReference>
<dbReference type="InterPro" id="IPR036514">
    <property type="entry name" value="SGNH_hydro_sf"/>
</dbReference>
<reference evidence="4 5" key="1">
    <citation type="submission" date="2014-01" db="EMBL/GenBank/DDBJ databases">
        <title>Actinotalea ferrariae CF5-4.</title>
        <authorList>
            <person name="Chen F."/>
            <person name="Li Y."/>
            <person name="Wang G."/>
        </authorList>
    </citation>
    <scope>NUCLEOTIDE SEQUENCE [LARGE SCALE GENOMIC DNA]</scope>
    <source>
        <strain evidence="4 5">CF5-4</strain>
    </source>
</reference>
<dbReference type="CDD" id="cd00229">
    <property type="entry name" value="SGNH_hydrolase"/>
    <property type="match status" value="1"/>
</dbReference>
<accession>A0A021VSW8</accession>
<evidence type="ECO:0000313" key="5">
    <source>
        <dbReference type="Proteomes" id="UP000019753"/>
    </source>
</evidence>
<feature type="signal peptide" evidence="2">
    <location>
        <begin position="1"/>
        <end position="24"/>
    </location>
</feature>
<gene>
    <name evidence="4" type="ORF">N866_13585</name>
</gene>
<feature type="chain" id="PRO_5001497541" description="SGNH hydrolase-type esterase domain-containing protein" evidence="2">
    <location>
        <begin position="25"/>
        <end position="243"/>
    </location>
</feature>
<sequence>MLSFAVAVLAVAVWVFLNPPGATGATPASPQAARAPAPTVEAAPAPEPVEAPPGTRAVFVGDSWTAGFGINPEAGYAPLAAAALGWDATYEAVSGTGYLNPGPGGEGTYADRVRATEPDPTVQLVVLQGGLNDRPENLMGLGAAVRDTLDAIGVTYPNARTIILGPAPSEVPASNVLLTIDNTLAAVAQERGVHHISPLGEQWITAENYADVIDPGNANHPSVEGHAYLAGRTVAALEAIAVR</sequence>
<feature type="compositionally biased region" description="Low complexity" evidence="1">
    <location>
        <begin position="25"/>
        <end position="44"/>
    </location>
</feature>
<feature type="region of interest" description="Disordered" evidence="1">
    <location>
        <begin position="25"/>
        <end position="53"/>
    </location>
</feature>
<dbReference type="EMBL" id="AXCW01000039">
    <property type="protein sequence ID" value="EYR64251.1"/>
    <property type="molecule type" value="Genomic_DNA"/>
</dbReference>
<evidence type="ECO:0000259" key="3">
    <source>
        <dbReference type="Pfam" id="PF13472"/>
    </source>
</evidence>
<evidence type="ECO:0000256" key="2">
    <source>
        <dbReference type="SAM" id="SignalP"/>
    </source>
</evidence>
<comment type="caution">
    <text evidence="4">The sequence shown here is derived from an EMBL/GenBank/DDBJ whole genome shotgun (WGS) entry which is preliminary data.</text>
</comment>
<protein>
    <recommendedName>
        <fullName evidence="3">SGNH hydrolase-type esterase domain-containing protein</fullName>
    </recommendedName>
</protein>
<dbReference type="Pfam" id="PF13472">
    <property type="entry name" value="Lipase_GDSL_2"/>
    <property type="match status" value="1"/>
</dbReference>
<proteinExistence type="predicted"/>